<dbReference type="AlphaFoldDB" id="A0A3P7J9F7"/>
<evidence type="ECO:0000313" key="5">
    <source>
        <dbReference type="Proteomes" id="UP000270094"/>
    </source>
</evidence>
<proteinExistence type="predicted"/>
<evidence type="ECO:0000256" key="2">
    <source>
        <dbReference type="PROSITE-ProRule" id="PRU00192"/>
    </source>
</evidence>
<dbReference type="PROSITE" id="PS50002">
    <property type="entry name" value="SH3"/>
    <property type="match status" value="1"/>
</dbReference>
<dbReference type="OrthoDB" id="439127at2759"/>
<organism evidence="4 5">
    <name type="scientific">Strongylus vulgaris</name>
    <name type="common">Blood worm</name>
    <dbReference type="NCBI Taxonomy" id="40348"/>
    <lineage>
        <taxon>Eukaryota</taxon>
        <taxon>Metazoa</taxon>
        <taxon>Ecdysozoa</taxon>
        <taxon>Nematoda</taxon>
        <taxon>Chromadorea</taxon>
        <taxon>Rhabditida</taxon>
        <taxon>Rhabditina</taxon>
        <taxon>Rhabditomorpha</taxon>
        <taxon>Strongyloidea</taxon>
        <taxon>Strongylidae</taxon>
        <taxon>Strongylus</taxon>
    </lineage>
</organism>
<evidence type="ECO:0000313" key="4">
    <source>
        <dbReference type="EMBL" id="VDM79966.1"/>
    </source>
</evidence>
<name>A0A3P7J9F7_STRVU</name>
<feature type="domain" description="SH3" evidence="3">
    <location>
        <begin position="154"/>
        <end position="218"/>
    </location>
</feature>
<reference evidence="4 5" key="1">
    <citation type="submission" date="2018-11" db="EMBL/GenBank/DDBJ databases">
        <authorList>
            <consortium name="Pathogen Informatics"/>
        </authorList>
    </citation>
    <scope>NUCLEOTIDE SEQUENCE [LARGE SCALE GENOMIC DNA]</scope>
</reference>
<evidence type="ECO:0000259" key="3">
    <source>
        <dbReference type="PROSITE" id="PS50002"/>
    </source>
</evidence>
<keyword evidence="5" id="KW-1185">Reference proteome</keyword>
<keyword evidence="1 2" id="KW-0728">SH3 domain</keyword>
<evidence type="ECO:0000256" key="1">
    <source>
        <dbReference type="ARBA" id="ARBA00022443"/>
    </source>
</evidence>
<dbReference type="SUPFAM" id="SSF50156">
    <property type="entry name" value="PDZ domain-like"/>
    <property type="match status" value="1"/>
</dbReference>
<dbReference type="InterPro" id="IPR050716">
    <property type="entry name" value="MAGUK"/>
</dbReference>
<dbReference type="EMBL" id="UYYB01106950">
    <property type="protein sequence ID" value="VDM79966.1"/>
    <property type="molecule type" value="Genomic_DNA"/>
</dbReference>
<dbReference type="PANTHER" id="PTHR23122">
    <property type="entry name" value="MEMBRANE-ASSOCIATED GUANYLATE KINASE MAGUK"/>
    <property type="match status" value="1"/>
</dbReference>
<dbReference type="Gene3D" id="2.30.42.10">
    <property type="match status" value="1"/>
</dbReference>
<dbReference type="SUPFAM" id="SSF50044">
    <property type="entry name" value="SH3-domain"/>
    <property type="match status" value="1"/>
</dbReference>
<accession>A0A3P7J9F7</accession>
<gene>
    <name evidence="4" type="ORF">SVUK_LOCUS14964</name>
</gene>
<dbReference type="InterPro" id="IPR036034">
    <property type="entry name" value="PDZ_sf"/>
</dbReference>
<dbReference type="Gene3D" id="2.30.30.40">
    <property type="entry name" value="SH3 Domains"/>
    <property type="match status" value="1"/>
</dbReference>
<dbReference type="Pfam" id="PF00018">
    <property type="entry name" value="SH3_1"/>
    <property type="match status" value="1"/>
</dbReference>
<dbReference type="InterPro" id="IPR036028">
    <property type="entry name" value="SH3-like_dom_sf"/>
</dbReference>
<dbReference type="Proteomes" id="UP000270094">
    <property type="component" value="Unassembled WGS sequence"/>
</dbReference>
<dbReference type="InterPro" id="IPR001452">
    <property type="entry name" value="SH3_domain"/>
</dbReference>
<protein>
    <recommendedName>
        <fullName evidence="3">SH3 domain-containing protein</fullName>
    </recommendedName>
</protein>
<sequence>MNDGDGKESHGDSNNFLRKFEAILHTLFEEYGKKPTSSKSLTDNQKSIARCLQELISSGELKIDKAASETTTLCDGFISDWESTGIKSAAVQQLIALLNRPHVREGDRILEVNGLNAADLTVDDIARILNRVDKGTVTLKLVPAEMSTRTENGTPHVYLRALFDYKGKEDERHPCPEVALSFTRGDILELQACNDDHWWQARRIGSGAFANCEDQKGQ</sequence>